<gene>
    <name evidence="5" type="ORF">JFN93_20175</name>
</gene>
<dbReference type="CDD" id="cd04186">
    <property type="entry name" value="GT_2_like_c"/>
    <property type="match status" value="1"/>
</dbReference>
<dbReference type="PANTHER" id="PTHR43179:SF12">
    <property type="entry name" value="GALACTOFURANOSYLTRANSFERASE GLFT2"/>
    <property type="match status" value="1"/>
</dbReference>
<reference evidence="5" key="1">
    <citation type="submission" date="2020-12" db="EMBL/GenBank/DDBJ databases">
        <title>Geomonas sp. Red875, isolated from river sediment.</title>
        <authorList>
            <person name="Xu Z."/>
            <person name="Zhang Z."/>
            <person name="Masuda Y."/>
            <person name="Itoh H."/>
            <person name="Senoo K."/>
        </authorList>
    </citation>
    <scope>NUCLEOTIDE SEQUENCE</scope>
    <source>
        <strain evidence="5">Red875</strain>
    </source>
</reference>
<dbReference type="Proteomes" id="UP000636888">
    <property type="component" value="Unassembled WGS sequence"/>
</dbReference>
<dbReference type="RefSeq" id="WP_199385952.1">
    <property type="nucleotide sequence ID" value="NZ_JAEMHM010000019.1"/>
</dbReference>
<feature type="domain" description="Glycosyltransferase 2-like" evidence="4">
    <location>
        <begin position="5"/>
        <end position="176"/>
    </location>
</feature>
<dbReference type="Pfam" id="PF00535">
    <property type="entry name" value="Glycos_transf_2"/>
    <property type="match status" value="1"/>
</dbReference>
<keyword evidence="2" id="KW-0328">Glycosyltransferase</keyword>
<evidence type="ECO:0000313" key="5">
    <source>
        <dbReference type="EMBL" id="MBJ6727035.1"/>
    </source>
</evidence>
<dbReference type="InterPro" id="IPR001173">
    <property type="entry name" value="Glyco_trans_2-like"/>
</dbReference>
<keyword evidence="6" id="KW-1185">Reference proteome</keyword>
<evidence type="ECO:0000256" key="1">
    <source>
        <dbReference type="ARBA" id="ARBA00006739"/>
    </source>
</evidence>
<protein>
    <submittedName>
        <fullName evidence="5">Glycosyltransferase family 2 protein</fullName>
    </submittedName>
</protein>
<dbReference type="SUPFAM" id="SSF53448">
    <property type="entry name" value="Nucleotide-diphospho-sugar transferases"/>
    <property type="match status" value="1"/>
</dbReference>
<dbReference type="Gene3D" id="3.90.550.10">
    <property type="entry name" value="Spore Coat Polysaccharide Biosynthesis Protein SpsA, Chain A"/>
    <property type="match status" value="1"/>
</dbReference>
<evidence type="ECO:0000256" key="3">
    <source>
        <dbReference type="ARBA" id="ARBA00022679"/>
    </source>
</evidence>
<keyword evidence="3" id="KW-0808">Transferase</keyword>
<comment type="caution">
    <text evidence="5">The sequence shown here is derived from an EMBL/GenBank/DDBJ whole genome shotgun (WGS) entry which is preliminary data.</text>
</comment>
<accession>A0A8J7M1N8</accession>
<evidence type="ECO:0000313" key="6">
    <source>
        <dbReference type="Proteomes" id="UP000636888"/>
    </source>
</evidence>
<evidence type="ECO:0000259" key="4">
    <source>
        <dbReference type="Pfam" id="PF00535"/>
    </source>
</evidence>
<dbReference type="InterPro" id="IPR029044">
    <property type="entry name" value="Nucleotide-diphossugar_trans"/>
</dbReference>
<dbReference type="EMBL" id="JAEMHM010000019">
    <property type="protein sequence ID" value="MBJ6727035.1"/>
    <property type="molecule type" value="Genomic_DNA"/>
</dbReference>
<dbReference type="AlphaFoldDB" id="A0A8J7M1N8"/>
<proteinExistence type="inferred from homology"/>
<dbReference type="PANTHER" id="PTHR43179">
    <property type="entry name" value="RHAMNOSYLTRANSFERASE WBBL"/>
    <property type="match status" value="1"/>
</dbReference>
<comment type="similarity">
    <text evidence="1">Belongs to the glycosyltransferase 2 family.</text>
</comment>
<dbReference type="GO" id="GO:0016757">
    <property type="term" value="F:glycosyltransferase activity"/>
    <property type="evidence" value="ECO:0007669"/>
    <property type="project" value="UniProtKB-KW"/>
</dbReference>
<organism evidence="5 6">
    <name type="scientific">Geomesophilobacter sediminis</name>
    <dbReference type="NCBI Taxonomy" id="2798584"/>
    <lineage>
        <taxon>Bacteria</taxon>
        <taxon>Pseudomonadati</taxon>
        <taxon>Thermodesulfobacteriota</taxon>
        <taxon>Desulfuromonadia</taxon>
        <taxon>Geobacterales</taxon>
        <taxon>Geobacteraceae</taxon>
        <taxon>Geomesophilobacter</taxon>
    </lineage>
</organism>
<name>A0A8J7M1N8_9BACT</name>
<evidence type="ECO:0000256" key="2">
    <source>
        <dbReference type="ARBA" id="ARBA00022676"/>
    </source>
</evidence>
<sequence length="326" mass="35914">MARLSVIILNWNGKQHLDGCLESLALQSFRDFETVLFDNGSTDGSAEYVRERFPWVRLVAVPQNLGFAGGNNRAFDECQGEFIVTLNNDTKVSPDFLSELVAAAEADPKIGMVAAKMLNFYQPGRIDSAGVKVAANGMGYNVGVGETDVGQYDTPTEVFGPCAGAALYRRAMLDEVGFFDDDFFAYYEDLDLAWRGRLAGWRAVSAPGAVVLHVHSATSGKMSPFTVYHVHRNKWFVLVKNWPASLLGRHLFRILCFDLGALALAVLRHRAGAALRARWDVVRSLPLLLQKRKEVAALRRLTPPELAALLQPANSAVATFARKARE</sequence>